<feature type="transmembrane region" description="Helical" evidence="7">
    <location>
        <begin position="468"/>
        <end position="493"/>
    </location>
</feature>
<evidence type="ECO:0000313" key="9">
    <source>
        <dbReference type="Proteomes" id="UP000451471"/>
    </source>
</evidence>
<evidence type="ECO:0000256" key="4">
    <source>
        <dbReference type="ARBA" id="ARBA00022989"/>
    </source>
</evidence>
<feature type="transmembrane region" description="Helical" evidence="7">
    <location>
        <begin position="409"/>
        <end position="432"/>
    </location>
</feature>
<gene>
    <name evidence="8" type="ORF">GQS65_00040</name>
</gene>
<dbReference type="GO" id="GO:0005886">
    <property type="term" value="C:plasma membrane"/>
    <property type="evidence" value="ECO:0007669"/>
    <property type="project" value="UniProtKB-SubCell"/>
</dbReference>
<keyword evidence="3 7" id="KW-0812">Transmembrane</keyword>
<proteinExistence type="predicted"/>
<keyword evidence="4 7" id="KW-1133">Transmembrane helix</keyword>
<feature type="transmembrane region" description="Helical" evidence="7">
    <location>
        <begin position="318"/>
        <end position="336"/>
    </location>
</feature>
<evidence type="ECO:0000256" key="5">
    <source>
        <dbReference type="ARBA" id="ARBA00023136"/>
    </source>
</evidence>
<dbReference type="AlphaFoldDB" id="A0A6B0GDA9"/>
<dbReference type="InterPro" id="IPR002797">
    <property type="entry name" value="Polysacc_synth"/>
</dbReference>
<dbReference type="Proteomes" id="UP000451471">
    <property type="component" value="Unassembled WGS sequence"/>
</dbReference>
<evidence type="ECO:0000256" key="3">
    <source>
        <dbReference type="ARBA" id="ARBA00022692"/>
    </source>
</evidence>
<feature type="transmembrane region" description="Helical" evidence="7">
    <location>
        <begin position="278"/>
        <end position="298"/>
    </location>
</feature>
<feature type="compositionally biased region" description="Low complexity" evidence="6">
    <location>
        <begin position="7"/>
        <end position="16"/>
    </location>
</feature>
<evidence type="ECO:0000256" key="6">
    <source>
        <dbReference type="SAM" id="MobiDB-lite"/>
    </source>
</evidence>
<reference evidence="8 9" key="1">
    <citation type="submission" date="2019-12" db="EMBL/GenBank/DDBJ databases">
        <title>Halocatena pleomorpha gen. nov. sp. nov., an extremely halophilic archaeon of family Halobacteriaceae isolated from saltpan soil.</title>
        <authorList>
            <person name="Pal Y."/>
            <person name="Verma A."/>
            <person name="Krishnamurthi S."/>
            <person name="Kumar P."/>
        </authorList>
    </citation>
    <scope>NUCLEOTIDE SEQUENCE [LARGE SCALE GENOMIC DNA]</scope>
    <source>
        <strain evidence="8 9">JCM 16495</strain>
    </source>
</reference>
<dbReference type="Pfam" id="PF01943">
    <property type="entry name" value="Polysacc_synt"/>
    <property type="match status" value="1"/>
</dbReference>
<evidence type="ECO:0000256" key="7">
    <source>
        <dbReference type="SAM" id="Phobius"/>
    </source>
</evidence>
<organism evidence="8 9">
    <name type="scientific">Halomarina oriensis</name>
    <dbReference type="NCBI Taxonomy" id="671145"/>
    <lineage>
        <taxon>Archaea</taxon>
        <taxon>Methanobacteriati</taxon>
        <taxon>Methanobacteriota</taxon>
        <taxon>Stenosarchaea group</taxon>
        <taxon>Halobacteria</taxon>
        <taxon>Halobacteriales</taxon>
        <taxon>Natronomonadaceae</taxon>
        <taxon>Halomarina</taxon>
    </lineage>
</organism>
<dbReference type="PANTHER" id="PTHR30250:SF27">
    <property type="entry name" value="POLYSACCHARIDE BIOSYNTHESIS PROTEIN"/>
    <property type="match status" value="1"/>
</dbReference>
<protein>
    <submittedName>
        <fullName evidence="8">Oligosaccharide flippase family protein</fullName>
    </submittedName>
</protein>
<dbReference type="PANTHER" id="PTHR30250">
    <property type="entry name" value="PST FAMILY PREDICTED COLANIC ACID TRANSPORTER"/>
    <property type="match status" value="1"/>
</dbReference>
<feature type="transmembrane region" description="Helical" evidence="7">
    <location>
        <begin position="385"/>
        <end position="403"/>
    </location>
</feature>
<comment type="subcellular location">
    <subcellularLocation>
        <location evidence="1">Cell membrane</location>
        <topology evidence="1">Multi-pass membrane protein</topology>
    </subcellularLocation>
</comment>
<evidence type="ECO:0000256" key="1">
    <source>
        <dbReference type="ARBA" id="ARBA00004651"/>
    </source>
</evidence>
<feature type="region of interest" description="Disordered" evidence="6">
    <location>
        <begin position="1"/>
        <end position="22"/>
    </location>
</feature>
<sequence>MSETATDDSSASSSGSDGDRNQPIRDLAKGAGVVYAGLVIEVLIAFLAQVLAARYLSTGGFGGITTGTALLNIGAIVGSLGLGQGLARYLPRLEESEKRSVVRTAFLVSLPVALLVGGALSLGAGFIATNVFGDPTVTVSVRIFGAVIPFSTATVLSVGVIRGQKQSRYRVYVENILQPVVRFSLVIVAVAYGLEQTGIAFAYAVPYAVGALAAVVFAFRILPRDGAKVDLSLFGEFARYSAPFVVTGAANFVYRSVDVFLVLYFLDSSAVGTYGVAYAGAQLMITFSAAYSFIGTPVASEVESTGDYDELLRVQNTVLRWLVVVSIPALAPLVFYPAEFIAIVYRPAYAAGALSMTVLACGFAVHNIVNAQTTLLEALGRSRVLAANNVVAAVVNVVLNVLLIPEFGIFGAAAATVVAYLTLDALTALELYHFLGRWSLTRRVLSPIAVAVPLFAAVWLLAPGTTSSFLYLFGFGLTLTVVFVGLVLAVFGLNEEEVMLARSAEERLGVSHPAVDRLIDRLS</sequence>
<feature type="transmembrane region" description="Helical" evidence="7">
    <location>
        <begin position="33"/>
        <end position="55"/>
    </location>
</feature>
<accession>A0A6B0GDA9</accession>
<feature type="transmembrane region" description="Helical" evidence="7">
    <location>
        <begin position="200"/>
        <end position="222"/>
    </location>
</feature>
<keyword evidence="2" id="KW-1003">Cell membrane</keyword>
<feature type="transmembrane region" description="Helical" evidence="7">
    <location>
        <begin position="104"/>
        <end position="127"/>
    </location>
</feature>
<dbReference type="CDD" id="cd13128">
    <property type="entry name" value="MATE_Wzx_like"/>
    <property type="match status" value="1"/>
</dbReference>
<dbReference type="EMBL" id="WSZK01000001">
    <property type="protein sequence ID" value="MWG32896.1"/>
    <property type="molecule type" value="Genomic_DNA"/>
</dbReference>
<name>A0A6B0GDA9_9EURY</name>
<dbReference type="OrthoDB" id="19148at2157"/>
<dbReference type="RefSeq" id="WP_158202631.1">
    <property type="nucleotide sequence ID" value="NZ_WSZK01000001.1"/>
</dbReference>
<evidence type="ECO:0000256" key="2">
    <source>
        <dbReference type="ARBA" id="ARBA00022475"/>
    </source>
</evidence>
<keyword evidence="9" id="KW-1185">Reference proteome</keyword>
<comment type="caution">
    <text evidence="8">The sequence shown here is derived from an EMBL/GenBank/DDBJ whole genome shotgun (WGS) entry which is preliminary data.</text>
</comment>
<keyword evidence="5 7" id="KW-0472">Membrane</keyword>
<feature type="transmembrane region" description="Helical" evidence="7">
    <location>
        <begin position="444"/>
        <end position="462"/>
    </location>
</feature>
<feature type="transmembrane region" description="Helical" evidence="7">
    <location>
        <begin position="61"/>
        <end position="83"/>
    </location>
</feature>
<evidence type="ECO:0000313" key="8">
    <source>
        <dbReference type="EMBL" id="MWG32896.1"/>
    </source>
</evidence>
<feature type="transmembrane region" description="Helical" evidence="7">
    <location>
        <begin position="139"/>
        <end position="160"/>
    </location>
</feature>
<feature type="transmembrane region" description="Helical" evidence="7">
    <location>
        <begin position="348"/>
        <end position="365"/>
    </location>
</feature>
<feature type="transmembrane region" description="Helical" evidence="7">
    <location>
        <begin position="172"/>
        <end position="194"/>
    </location>
</feature>
<dbReference type="InterPro" id="IPR050833">
    <property type="entry name" value="Poly_Biosynth_Transport"/>
</dbReference>
<feature type="transmembrane region" description="Helical" evidence="7">
    <location>
        <begin position="243"/>
        <end position="266"/>
    </location>
</feature>